<dbReference type="Gene3D" id="3.40.50.1820">
    <property type="entry name" value="alpha/beta hydrolase"/>
    <property type="match status" value="1"/>
</dbReference>
<dbReference type="GO" id="GO:0044550">
    <property type="term" value="P:secondary metabolite biosynthetic process"/>
    <property type="evidence" value="ECO:0007669"/>
    <property type="project" value="TreeGrafter"/>
</dbReference>
<dbReference type="InterPro" id="IPR023214">
    <property type="entry name" value="HAD_sf"/>
</dbReference>
<dbReference type="InterPro" id="IPR029058">
    <property type="entry name" value="AB_hydrolase_fold"/>
</dbReference>
<dbReference type="InterPro" id="IPR010037">
    <property type="entry name" value="FkbH_domain"/>
</dbReference>
<dbReference type="SUPFAM" id="SSF53474">
    <property type="entry name" value="alpha/beta-Hydrolases"/>
    <property type="match status" value="1"/>
</dbReference>
<reference evidence="4" key="1">
    <citation type="submission" date="2022-01" db="EMBL/GenBank/DDBJ databases">
        <title>Genome sequnece data of strain Bradyrhizobium sp. nov.</title>
        <authorList>
            <person name="Zhang J."/>
        </authorList>
    </citation>
    <scope>NUCLEOTIDE SEQUENCE</scope>
    <source>
        <strain evidence="4">WYCCWR 13023</strain>
    </source>
</reference>
<dbReference type="Proteomes" id="UP001139054">
    <property type="component" value="Unassembled WGS sequence"/>
</dbReference>
<dbReference type="InterPro" id="IPR010033">
    <property type="entry name" value="HAD_SF_ppase_IIIC"/>
</dbReference>
<gene>
    <name evidence="4" type="ORF">L6654_39680</name>
</gene>
<dbReference type="RefSeq" id="WP_237892047.1">
    <property type="nucleotide sequence ID" value="NZ_JAKLTY010000047.1"/>
</dbReference>
<evidence type="ECO:0000313" key="4">
    <source>
        <dbReference type="EMBL" id="MCG2632725.1"/>
    </source>
</evidence>
<evidence type="ECO:0000256" key="2">
    <source>
        <dbReference type="ARBA" id="ARBA00022553"/>
    </source>
</evidence>
<dbReference type="PROSITE" id="PS50075">
    <property type="entry name" value="CARRIER"/>
    <property type="match status" value="1"/>
</dbReference>
<comment type="caution">
    <text evidence="4">The sequence shown here is derived from an EMBL/GenBank/DDBJ whole genome shotgun (WGS) entry which is preliminary data.</text>
</comment>
<evidence type="ECO:0000256" key="1">
    <source>
        <dbReference type="ARBA" id="ARBA00022450"/>
    </source>
</evidence>
<dbReference type="Gene3D" id="1.10.1200.10">
    <property type="entry name" value="ACP-like"/>
    <property type="match status" value="1"/>
</dbReference>
<feature type="domain" description="Carrier" evidence="3">
    <location>
        <begin position="608"/>
        <end position="683"/>
    </location>
</feature>
<dbReference type="Gene3D" id="3.40.50.1000">
    <property type="entry name" value="HAD superfamily/HAD-like"/>
    <property type="match status" value="1"/>
</dbReference>
<dbReference type="GO" id="GO:0031177">
    <property type="term" value="F:phosphopantetheine binding"/>
    <property type="evidence" value="ECO:0007669"/>
    <property type="project" value="InterPro"/>
</dbReference>
<proteinExistence type="predicted"/>
<evidence type="ECO:0000259" key="3">
    <source>
        <dbReference type="PROSITE" id="PS50075"/>
    </source>
</evidence>
<dbReference type="InterPro" id="IPR001031">
    <property type="entry name" value="Thioesterase"/>
</dbReference>
<dbReference type="NCBIfam" id="TIGR01686">
    <property type="entry name" value="FkbH"/>
    <property type="match status" value="1"/>
</dbReference>
<dbReference type="PANTHER" id="PTHR45527:SF1">
    <property type="entry name" value="FATTY ACID SYNTHASE"/>
    <property type="match status" value="1"/>
</dbReference>
<dbReference type="Pfam" id="PF00550">
    <property type="entry name" value="PP-binding"/>
    <property type="match status" value="1"/>
</dbReference>
<dbReference type="Pfam" id="PF00975">
    <property type="entry name" value="Thioesterase"/>
    <property type="match status" value="1"/>
</dbReference>
<accession>A0A9X1RM33</accession>
<dbReference type="GO" id="GO:0005737">
    <property type="term" value="C:cytoplasm"/>
    <property type="evidence" value="ECO:0007669"/>
    <property type="project" value="TreeGrafter"/>
</dbReference>
<dbReference type="SUPFAM" id="SSF56784">
    <property type="entry name" value="HAD-like"/>
    <property type="match status" value="1"/>
</dbReference>
<dbReference type="InterPro" id="IPR036736">
    <property type="entry name" value="ACP-like_sf"/>
</dbReference>
<dbReference type="SMART" id="SM00823">
    <property type="entry name" value="PKS_PP"/>
    <property type="match status" value="1"/>
</dbReference>
<dbReference type="Gene3D" id="3.40.50.1110">
    <property type="entry name" value="SGNH hydrolase"/>
    <property type="match status" value="1"/>
</dbReference>
<evidence type="ECO:0000313" key="5">
    <source>
        <dbReference type="Proteomes" id="UP001139054"/>
    </source>
</evidence>
<protein>
    <submittedName>
        <fullName evidence="4">HAD-IIIC family phosphatase</fullName>
    </submittedName>
</protein>
<dbReference type="AlphaFoldDB" id="A0A9X1RM33"/>
<dbReference type="EMBL" id="JAKLTY010000047">
    <property type="protein sequence ID" value="MCG2632725.1"/>
    <property type="molecule type" value="Genomic_DNA"/>
</dbReference>
<keyword evidence="2" id="KW-0597">Phosphoprotein</keyword>
<dbReference type="InterPro" id="IPR036412">
    <property type="entry name" value="HAD-like_sf"/>
</dbReference>
<dbReference type="GO" id="GO:0043041">
    <property type="term" value="P:amino acid activation for nonribosomal peptide biosynthetic process"/>
    <property type="evidence" value="ECO:0007669"/>
    <property type="project" value="TreeGrafter"/>
</dbReference>
<dbReference type="PANTHER" id="PTHR45527">
    <property type="entry name" value="NONRIBOSOMAL PEPTIDE SYNTHETASE"/>
    <property type="match status" value="1"/>
</dbReference>
<dbReference type="InterPro" id="IPR036514">
    <property type="entry name" value="SGNH_hydro_sf"/>
</dbReference>
<dbReference type="InterPro" id="IPR009081">
    <property type="entry name" value="PP-bd_ACP"/>
</dbReference>
<dbReference type="SUPFAM" id="SSF47336">
    <property type="entry name" value="ACP-like"/>
    <property type="match status" value="1"/>
</dbReference>
<dbReference type="InterPro" id="IPR020806">
    <property type="entry name" value="PKS_PP-bd"/>
</dbReference>
<organism evidence="4 5">
    <name type="scientific">Bradyrhizobium zhengyangense</name>
    <dbReference type="NCBI Taxonomy" id="2911009"/>
    <lineage>
        <taxon>Bacteria</taxon>
        <taxon>Pseudomonadati</taxon>
        <taxon>Pseudomonadota</taxon>
        <taxon>Alphaproteobacteria</taxon>
        <taxon>Hyphomicrobiales</taxon>
        <taxon>Nitrobacteraceae</taxon>
        <taxon>Bradyrhizobium</taxon>
    </lineage>
</organism>
<dbReference type="GO" id="GO:0016788">
    <property type="term" value="F:hydrolase activity, acting on ester bonds"/>
    <property type="evidence" value="ECO:0007669"/>
    <property type="project" value="UniProtKB-ARBA"/>
</dbReference>
<keyword evidence="1" id="KW-0596">Phosphopantetheine</keyword>
<name>A0A9X1RM33_9BRAD</name>
<sequence>MPDGRVETRGSVAIAATFTADPLQPALEFLLTQAGLGLEVEFAPYNQVLQELISTSSKLALNKGVNVVLVRLEDLVRDIVDEAATAALLQDAHQEILSALNGFVRRSKTPTIVAVLETSPQAPKQLSETLSSAGRKLLEQAAMLPGISVLSPRDIDLVASGERYDADSNDLAHIPFSETHFAAIALALTRKIHALLVPDRKVLVLDCDNTLWRGVVGEDGVEGITVPACLAALQRFAVEAQGKGVLICLASKNTERDVVEVFERRNDMILKLDHVVEHRINWQSKPENILALSKSLNLGLDAFVFIDDNPVECELMRAELPQVLTLLLPPDEEIESFLARLWAFDKVAVTEEDKRRTGMYKEEAARRELEKGTVDIVDFVASLQVEVDIGSPDEAEWARLAQLTQRTNQFNFTTIRRNEAELRALEREAPGSVQRVRVRDRFGDYGLVGLAINQHRAGELVVDTFLLSCRVLGRGVEHAILRAMGELARKKNIPIVSLPFKRSARNEPAWAFAESVAGTYRKDDDQFQFYRIPTEVALAILHRPGQDPDAVIKARNSESKKAVAVANPQDLAGRYTALSRELITGEHVLRAMRKASSRVRDLPNPAVDPVNPSERRMLALWEEVLGVDGLGVEDDYVAVGGTSLLAARLFASIVQEFGVKLPLTAILEHSTVRKLTALLQSAAVPTNALVELRPRGHQNVFFVHDGDGETLLYMNVARRLPEQFAVFGIEPQRLPNIPLAHASLEDMAAHCISVMRQRQPQGPYIVGGMCAGGVLAHEIAHQLEAQHQKVELVIILDAARPGAAKRQGRIARQRFDRFKQLFAGGEHSRNTTEVLGAAARKLVNVTLWEVVSRGKRWSVKTRFNILQKVLAGKRGWPRGLPALTVRQIYDSAEVEYKATQSSFPVLLVRARNGHAGDTAFREIYTDETLGWRDVAKDLSIEDVNGGHFSMLQEPYAELLANTIASRLVAKNIATKNSSVKQIRVDAA</sequence>
<dbReference type="NCBIfam" id="TIGR01681">
    <property type="entry name" value="HAD-SF-IIIC"/>
    <property type="match status" value="1"/>
</dbReference>